<feature type="transmembrane region" description="Helical" evidence="1">
    <location>
        <begin position="20"/>
        <end position="41"/>
    </location>
</feature>
<dbReference type="InterPro" id="IPR007352">
    <property type="entry name" value="DUF420"/>
</dbReference>
<sequence>MEFPGIDGFLGTRASLMLDVVFVAMFAVIPVMGFSIAAARYKHRWDLHKKIQLTLATILLLAVVAFEVDMQFLTEWELRAEPSPFFTIEQKWSSPVGVSLLIHLFFAVPTAFIWIYVITGAIKHFPKPPTPAAYSARHKLWGRIAAGEMTMTAVTGWVFYYLAFVA</sequence>
<protein>
    <submittedName>
        <fullName evidence="2">DUF420 domain-containing protein</fullName>
    </submittedName>
</protein>
<reference evidence="2" key="1">
    <citation type="submission" date="2022-06" db="EMBL/GenBank/DDBJ databases">
        <title>Aeoliella straminimaris, a novel planctomycete from sediments.</title>
        <authorList>
            <person name="Vitorino I.R."/>
            <person name="Lage O.M."/>
        </authorList>
    </citation>
    <scope>NUCLEOTIDE SEQUENCE</scope>
    <source>
        <strain evidence="2">ICT_H6.2</strain>
    </source>
</reference>
<feature type="transmembrane region" description="Helical" evidence="1">
    <location>
        <begin position="94"/>
        <end position="119"/>
    </location>
</feature>
<dbReference type="EMBL" id="JAMXLR010000092">
    <property type="protein sequence ID" value="MCO6047862.1"/>
    <property type="molecule type" value="Genomic_DNA"/>
</dbReference>
<evidence type="ECO:0000313" key="2">
    <source>
        <dbReference type="EMBL" id="MCO6047862.1"/>
    </source>
</evidence>
<dbReference type="Pfam" id="PF04238">
    <property type="entry name" value="DUF420"/>
    <property type="match status" value="1"/>
</dbReference>
<evidence type="ECO:0000256" key="1">
    <source>
        <dbReference type="SAM" id="Phobius"/>
    </source>
</evidence>
<evidence type="ECO:0000313" key="3">
    <source>
        <dbReference type="Proteomes" id="UP001155241"/>
    </source>
</evidence>
<keyword evidence="1" id="KW-0812">Transmembrane</keyword>
<dbReference type="RefSeq" id="WP_252855968.1">
    <property type="nucleotide sequence ID" value="NZ_JAMXLR010000092.1"/>
</dbReference>
<keyword evidence="3" id="KW-1185">Reference proteome</keyword>
<comment type="caution">
    <text evidence="2">The sequence shown here is derived from an EMBL/GenBank/DDBJ whole genome shotgun (WGS) entry which is preliminary data.</text>
</comment>
<keyword evidence="1" id="KW-0472">Membrane</keyword>
<name>A0A9X2JJQ1_9BACT</name>
<accession>A0A9X2JJQ1</accession>
<keyword evidence="1" id="KW-1133">Transmembrane helix</keyword>
<dbReference type="Proteomes" id="UP001155241">
    <property type="component" value="Unassembled WGS sequence"/>
</dbReference>
<gene>
    <name evidence="2" type="ORF">NG895_28485</name>
</gene>
<organism evidence="2 3">
    <name type="scientific">Aeoliella straminimaris</name>
    <dbReference type="NCBI Taxonomy" id="2954799"/>
    <lineage>
        <taxon>Bacteria</taxon>
        <taxon>Pseudomonadati</taxon>
        <taxon>Planctomycetota</taxon>
        <taxon>Planctomycetia</taxon>
        <taxon>Pirellulales</taxon>
        <taxon>Lacipirellulaceae</taxon>
        <taxon>Aeoliella</taxon>
    </lineage>
</organism>
<dbReference type="AlphaFoldDB" id="A0A9X2JJQ1"/>
<feature type="transmembrane region" description="Helical" evidence="1">
    <location>
        <begin position="140"/>
        <end position="163"/>
    </location>
</feature>
<proteinExistence type="predicted"/>
<feature type="transmembrane region" description="Helical" evidence="1">
    <location>
        <begin position="53"/>
        <end position="74"/>
    </location>
</feature>